<keyword evidence="1" id="KW-0472">Membrane</keyword>
<feature type="non-terminal residue" evidence="2">
    <location>
        <position position="79"/>
    </location>
</feature>
<sequence>LLLLLTVNNIYRTPKGREAMLLGVIAISILANCLPIAGSIWVRPVGQGQPYLIEMRPVEVYAFLLGVGQVVLQITVGTV</sequence>
<accession>A0A8I0H7T1</accession>
<feature type="transmembrane region" description="Helical" evidence="1">
    <location>
        <begin position="20"/>
        <end position="40"/>
    </location>
</feature>
<evidence type="ECO:0000313" key="3">
    <source>
        <dbReference type="Proteomes" id="UP000653002"/>
    </source>
</evidence>
<dbReference type="EMBL" id="JAABFR010000981">
    <property type="protein sequence ID" value="MBD4336930.1"/>
    <property type="molecule type" value="Genomic_DNA"/>
</dbReference>
<dbReference type="AlphaFoldDB" id="A0A8I0H7T1"/>
<feature type="transmembrane region" description="Helical" evidence="1">
    <location>
        <begin position="60"/>
        <end position="78"/>
    </location>
</feature>
<organism evidence="2 3">
    <name type="scientific">Xanthomonas citri pv. citri</name>
    <dbReference type="NCBI Taxonomy" id="611301"/>
    <lineage>
        <taxon>Bacteria</taxon>
        <taxon>Pseudomonadati</taxon>
        <taxon>Pseudomonadota</taxon>
        <taxon>Gammaproteobacteria</taxon>
        <taxon>Lysobacterales</taxon>
        <taxon>Lysobacteraceae</taxon>
        <taxon>Xanthomonas</taxon>
    </lineage>
</organism>
<feature type="non-terminal residue" evidence="2">
    <location>
        <position position="1"/>
    </location>
</feature>
<keyword evidence="1" id="KW-0812">Transmembrane</keyword>
<reference evidence="2" key="1">
    <citation type="submission" date="2020-01" db="EMBL/GenBank/DDBJ databases">
        <authorList>
            <person name="Richard D."/>
        </authorList>
    </citation>
    <scope>NUCLEOTIDE SEQUENCE</scope>
    <source>
        <strain evidence="2">JP541</strain>
    </source>
</reference>
<gene>
    <name evidence="2" type="ORF">GUH15_12860</name>
</gene>
<dbReference type="Proteomes" id="UP000653002">
    <property type="component" value="Unassembled WGS sequence"/>
</dbReference>
<comment type="caution">
    <text evidence="2">The sequence shown here is derived from an EMBL/GenBank/DDBJ whole genome shotgun (WGS) entry which is preliminary data.</text>
</comment>
<evidence type="ECO:0000313" key="2">
    <source>
        <dbReference type="EMBL" id="MBD4336930.1"/>
    </source>
</evidence>
<protein>
    <submittedName>
        <fullName evidence="2">Uncharacterized protein</fullName>
    </submittedName>
</protein>
<evidence type="ECO:0000256" key="1">
    <source>
        <dbReference type="SAM" id="Phobius"/>
    </source>
</evidence>
<name>A0A8I0H7T1_XANCI</name>
<keyword evidence="1" id="KW-1133">Transmembrane helix</keyword>
<proteinExistence type="predicted"/>